<comment type="caution">
    <text evidence="7">The sequence shown here is derived from an EMBL/GenBank/DDBJ whole genome shotgun (WGS) entry which is preliminary data.</text>
</comment>
<dbReference type="Gene3D" id="3.40.50.300">
    <property type="entry name" value="P-loop containing nucleotide triphosphate hydrolases"/>
    <property type="match status" value="1"/>
</dbReference>
<name>A0ABD4TYF6_9ACTO</name>
<dbReference type="GO" id="GO:0005524">
    <property type="term" value="F:ATP binding"/>
    <property type="evidence" value="ECO:0007669"/>
    <property type="project" value="UniProtKB-KW"/>
</dbReference>
<organism evidence="7 8">
    <name type="scientific">Mobiluncus mulieris</name>
    <dbReference type="NCBI Taxonomy" id="2052"/>
    <lineage>
        <taxon>Bacteria</taxon>
        <taxon>Bacillati</taxon>
        <taxon>Actinomycetota</taxon>
        <taxon>Actinomycetes</taxon>
        <taxon>Actinomycetales</taxon>
        <taxon>Actinomycetaceae</taxon>
        <taxon>Mobiluncus</taxon>
    </lineage>
</organism>
<dbReference type="NCBIfam" id="TIGR03740">
    <property type="entry name" value="galliderm_ABC"/>
    <property type="match status" value="1"/>
</dbReference>
<dbReference type="InterPro" id="IPR022501">
    <property type="entry name" value="ABC_Gallidermin_ATP-bd"/>
</dbReference>
<dbReference type="RefSeq" id="WP_211583415.1">
    <property type="nucleotide sequence ID" value="NZ_JABCUP010000008.1"/>
</dbReference>
<dbReference type="Pfam" id="PF00005">
    <property type="entry name" value="ABC_tran"/>
    <property type="match status" value="1"/>
</dbReference>
<evidence type="ECO:0000256" key="2">
    <source>
        <dbReference type="ARBA" id="ARBA00022448"/>
    </source>
</evidence>
<dbReference type="EMBL" id="VSZY01000008">
    <property type="protein sequence ID" value="MCU9968973.1"/>
    <property type="molecule type" value="Genomic_DNA"/>
</dbReference>
<dbReference type="PROSITE" id="PS50893">
    <property type="entry name" value="ABC_TRANSPORTER_2"/>
    <property type="match status" value="1"/>
</dbReference>
<keyword evidence="4 7" id="KW-0067">ATP-binding</keyword>
<keyword evidence="3" id="KW-0547">Nucleotide-binding</keyword>
<dbReference type="InterPro" id="IPR003439">
    <property type="entry name" value="ABC_transporter-like_ATP-bd"/>
</dbReference>
<gene>
    <name evidence="7" type="ORF">FYZ43_06085</name>
</gene>
<proteinExistence type="inferred from homology"/>
<dbReference type="PANTHER" id="PTHR43335">
    <property type="entry name" value="ABC TRANSPORTER, ATP-BINDING PROTEIN"/>
    <property type="match status" value="1"/>
</dbReference>
<dbReference type="InterPro" id="IPR027417">
    <property type="entry name" value="P-loop_NTPase"/>
</dbReference>
<feature type="region of interest" description="Disordered" evidence="5">
    <location>
        <begin position="1"/>
        <end position="24"/>
    </location>
</feature>
<dbReference type="SUPFAM" id="SSF52540">
    <property type="entry name" value="P-loop containing nucleoside triphosphate hydrolases"/>
    <property type="match status" value="1"/>
</dbReference>
<keyword evidence="2" id="KW-0813">Transport</keyword>
<feature type="compositionally biased region" description="Basic and acidic residues" evidence="5">
    <location>
        <begin position="9"/>
        <end position="20"/>
    </location>
</feature>
<evidence type="ECO:0000313" key="7">
    <source>
        <dbReference type="EMBL" id="MCU9968973.1"/>
    </source>
</evidence>
<dbReference type="PANTHER" id="PTHR43335:SF4">
    <property type="entry name" value="ABC TRANSPORTER, ATP-BINDING PROTEIN"/>
    <property type="match status" value="1"/>
</dbReference>
<feature type="domain" description="ABC transporter" evidence="6">
    <location>
        <begin position="30"/>
        <end position="257"/>
    </location>
</feature>
<dbReference type="InterPro" id="IPR003593">
    <property type="entry name" value="AAA+_ATPase"/>
</dbReference>
<evidence type="ECO:0000313" key="8">
    <source>
        <dbReference type="Proteomes" id="UP001209486"/>
    </source>
</evidence>
<evidence type="ECO:0000256" key="1">
    <source>
        <dbReference type="ARBA" id="ARBA00005417"/>
    </source>
</evidence>
<evidence type="ECO:0000259" key="6">
    <source>
        <dbReference type="PROSITE" id="PS50893"/>
    </source>
</evidence>
<accession>A0ABD4TYF6</accession>
<dbReference type="CDD" id="cd03268">
    <property type="entry name" value="ABC_BcrA_bacitracin_resist"/>
    <property type="match status" value="1"/>
</dbReference>
<dbReference type="Proteomes" id="UP001209486">
    <property type="component" value="Unassembled WGS sequence"/>
</dbReference>
<reference evidence="7 8" key="1">
    <citation type="submission" date="2019-08" db="EMBL/GenBank/DDBJ databases">
        <title>Comparison of rpoB and gyrB Sequences from Mobiluncus Species and Development of a Multiplex PCR Method for Clinical Detection of Mobiluncus curtisii and Mobiluncus mulieris.</title>
        <authorList>
            <person name="Yang L."/>
            <person name="Shen Y."/>
            <person name="Xu G."/>
            <person name="Shu L.-B."/>
            <person name="Hu J."/>
            <person name="Zhang R."/>
            <person name="Wang Y."/>
            <person name="Zhou H.-W."/>
            <person name="Zhang X."/>
        </authorList>
    </citation>
    <scope>NUCLEOTIDE SEQUENCE [LARGE SCALE GENOMIC DNA]</scope>
    <source>
        <strain evidence="7 8">M26</strain>
    </source>
</reference>
<evidence type="ECO:0000256" key="3">
    <source>
        <dbReference type="ARBA" id="ARBA00022741"/>
    </source>
</evidence>
<protein>
    <submittedName>
        <fullName evidence="7">Lantibiotic protection ABC transporter ATP-binding protein</fullName>
    </submittedName>
</protein>
<sequence length="261" mass="28762">MRCLPDSRLAPHESSKETATKGKTMTDYILETRELVKRFGRGKNQQTAVNQVSLHVETGKIYGLLGPNGAGKSTTLKMITGMLRPTAGEIRFQGHPWERRDLYHLGALVEQAPLYPNLSARENLEVRTTLLGLPKSEIERVLEIVSLADTGKKRCGKFSMGMKQRLGIALALLGNPRLLILDEPTNGLDPVGIEELRGIIRSFPKRGITVLLSSHILTEVQRTADTVGIIVGGKLAYEQALRDGEDLEALFLDVCRKGGIR</sequence>
<evidence type="ECO:0000256" key="5">
    <source>
        <dbReference type="SAM" id="MobiDB-lite"/>
    </source>
</evidence>
<dbReference type="SMART" id="SM00382">
    <property type="entry name" value="AAA"/>
    <property type="match status" value="1"/>
</dbReference>
<comment type="similarity">
    <text evidence="1">Belongs to the ABC transporter superfamily.</text>
</comment>
<evidence type="ECO:0000256" key="4">
    <source>
        <dbReference type="ARBA" id="ARBA00022840"/>
    </source>
</evidence>
<dbReference type="AlphaFoldDB" id="A0ABD4TYF6"/>